<evidence type="ECO:0000313" key="2">
    <source>
        <dbReference type="Proteomes" id="UP000273982"/>
    </source>
</evidence>
<dbReference type="EMBL" id="CP034086">
    <property type="protein sequence ID" value="AZG76293.1"/>
    <property type="molecule type" value="Genomic_DNA"/>
</dbReference>
<dbReference type="InterPro" id="IPR024501">
    <property type="entry name" value="DUF3141"/>
</dbReference>
<dbReference type="InterPro" id="IPR051321">
    <property type="entry name" value="PHA/PHB_synthase"/>
</dbReference>
<accession>A0A3G8M2V1</accession>
<proteinExistence type="predicted"/>
<evidence type="ECO:0000313" key="1">
    <source>
        <dbReference type="EMBL" id="AZG76293.1"/>
    </source>
</evidence>
<dbReference type="InterPro" id="IPR029058">
    <property type="entry name" value="AB_hydrolase_fold"/>
</dbReference>
<reference evidence="1 2" key="1">
    <citation type="submission" date="2018-11" db="EMBL/GenBank/DDBJ databases">
        <title>Genome squencing of methanotrophic bacteria isolated from alkaline groundwater in Korea.</title>
        <authorList>
            <person name="Nguyen L.N."/>
        </authorList>
    </citation>
    <scope>NUCLEOTIDE SEQUENCE [LARGE SCALE GENOMIC DNA]</scope>
    <source>
        <strain evidence="1 2">GW6</strain>
    </source>
</reference>
<dbReference type="KEGG" id="mros:EHO51_05875"/>
<dbReference type="SUPFAM" id="SSF53474">
    <property type="entry name" value="alpha/beta-Hydrolases"/>
    <property type="match status" value="1"/>
</dbReference>
<dbReference type="Pfam" id="PF11339">
    <property type="entry name" value="DUF3141"/>
    <property type="match status" value="1"/>
</dbReference>
<dbReference type="PANTHER" id="PTHR36837">
    <property type="entry name" value="POLY(3-HYDROXYALKANOATE) POLYMERASE SUBUNIT PHAC"/>
    <property type="match status" value="1"/>
</dbReference>
<dbReference type="AlphaFoldDB" id="A0A3G8M2V1"/>
<gene>
    <name evidence="1" type="ORF">EHO51_05875</name>
</gene>
<name>A0A3G8M2V1_9HYPH</name>
<dbReference type="Gene3D" id="3.40.50.1820">
    <property type="entry name" value="alpha/beta hydrolase"/>
    <property type="match status" value="1"/>
</dbReference>
<dbReference type="PANTHER" id="PTHR36837:SF2">
    <property type="entry name" value="POLY(3-HYDROXYALKANOATE) POLYMERASE SUBUNIT PHAC"/>
    <property type="match status" value="1"/>
</dbReference>
<dbReference type="Proteomes" id="UP000273982">
    <property type="component" value="Chromosome"/>
</dbReference>
<sequence>MTPLFSLQNAPKRSVEDQKVAATAQQRVMTGYARRMEKMASDHGRRLEQLWEEAKAIQTELSKRREAGDLYRAAYDYAVDAGRRTVLTLDTLRERGNNDIAHEAAGMPPALIYDNEVVVDGRNLPRPVNYLLLRIIPPKGVESLNWKRPYLIIDPRAGHGAGIGGFKSDSQVGVALRDGHPVYFLVFRPHPEPNQTLADVMRAEAAFVSEIRRRHPEAPKPIIVGNCQGGWATMILAAANPDIIGPLVINGAPLAFWSGRIGENPMRYLGGLFGGTLPTLVLADLGYGEFDGAHLVTNFEMLNPGRNYFSKYYDLFANIDRDRATFLEFERWWGGLHFMNEPEIRWIVEQLFIGNRLSRGEARIERGRQLDIKAIRSPIIVFTSRGDNITPPQQALNWIVDTYADEHEIKIRGQRIIYMVHETTGHLGIFVSSTIAKKEHSEVASTMKTIEALSPGLYEMKIDEQIGEGLDAHFLVSFEERTISDVLAFDDEDRSEEIGFAAVARLSELSVELYDLFLRPFVQTMVTPFTAKMIKSTHPARAQRLIFTDQNPLMQPVCEIAARISKNREPLDPSHPFLALERWWASSVLQTIDVMRDFRDAAYEAIFLSTYGSPLMTWIGAPHAFERTRKDPKDLRWLPEVQAILVGIDRGGFEEAVIRMLILLAEARGSVRRDRLQRSAHVLTNDEPFASLGTERRAALIREQSIIAEFEPDRAIETLPDLIPERRRQEAIDVVEYIAGSVDDMEPYTVRTLQRFRAALGLPRIALSVATRDPLIASITTPAS</sequence>
<organism evidence="1 2">
    <name type="scientific">Methylocystis rosea</name>
    <dbReference type="NCBI Taxonomy" id="173366"/>
    <lineage>
        <taxon>Bacteria</taxon>
        <taxon>Pseudomonadati</taxon>
        <taxon>Pseudomonadota</taxon>
        <taxon>Alphaproteobacteria</taxon>
        <taxon>Hyphomicrobiales</taxon>
        <taxon>Methylocystaceae</taxon>
        <taxon>Methylocystis</taxon>
    </lineage>
</organism>
<protein>
    <submittedName>
        <fullName evidence="1">DUF3141 domain-containing protein</fullName>
    </submittedName>
</protein>
<dbReference type="RefSeq" id="WP_124738110.1">
    <property type="nucleotide sequence ID" value="NZ_CP034086.1"/>
</dbReference>